<dbReference type="Proteomes" id="UP000077202">
    <property type="component" value="Unassembled WGS sequence"/>
</dbReference>
<reference evidence="9" key="2">
    <citation type="journal article" date="2019" name="Curr. Biol.">
        <title>Chromatin organization in early land plants reveals an ancestral association between H3K27me3, transposons, and constitutive heterochromatin.</title>
        <authorList>
            <person name="Montgomery S.A."/>
            <person name="Tanizawa Y."/>
            <person name="Galik B."/>
            <person name="Wang N."/>
            <person name="Ito T."/>
            <person name="Mochizuki T."/>
            <person name="Akimcheva S."/>
            <person name="Bowman J."/>
            <person name="Cognat V."/>
            <person name="Drouard L."/>
            <person name="Ekker H."/>
            <person name="Houng S."/>
            <person name="Kohchi T."/>
            <person name="Lin S."/>
            <person name="Liu L.D."/>
            <person name="Nakamura Y."/>
            <person name="Valeeva L.R."/>
            <person name="Shakirov E.V."/>
            <person name="Shippen D.E."/>
            <person name="Wei W."/>
            <person name="Yagura M."/>
            <person name="Yamaoka S."/>
            <person name="Yamato K.T."/>
            <person name="Liu C."/>
            <person name="Berger F."/>
        </authorList>
    </citation>
    <scope>NUCLEOTIDE SEQUENCE [LARGE SCALE GENOMIC DNA]</scope>
    <source>
        <strain evidence="9">Tak-1</strain>
    </source>
</reference>
<feature type="compositionally biased region" description="Low complexity" evidence="7">
    <location>
        <begin position="474"/>
        <end position="505"/>
    </location>
</feature>
<evidence type="ECO:0000256" key="8">
    <source>
        <dbReference type="SAM" id="Phobius"/>
    </source>
</evidence>
<keyword evidence="3" id="KW-1003">Cell membrane</keyword>
<dbReference type="GO" id="GO:0005886">
    <property type="term" value="C:plasma membrane"/>
    <property type="evidence" value="ECO:0007669"/>
    <property type="project" value="UniProtKB-SubCell"/>
</dbReference>
<feature type="region of interest" description="Disordered" evidence="7">
    <location>
        <begin position="469"/>
        <end position="526"/>
    </location>
</feature>
<feature type="region of interest" description="Disordered" evidence="7">
    <location>
        <begin position="1003"/>
        <end position="1023"/>
    </location>
</feature>
<sequence>MKSVYVNRFLQRVACGTRTGLGVLIVGLLLQFVKGLQDLVIFSTFAPVMTICICDTTVGKALRNSITVAVISVFNIATSIVVYRFLKPPMHLGVSIVCIGLFSFIVSYPSSVHLLSRKIGLAQVGVLYVYAHVVPTMDVIMVPLKLLFSTTLGSFAGVVAIIIPYPRFGVREVLRGAESTARSTSELLKAAVRAFAAPDEGSFSAIRLHAKMLRKAALESLAELKEKQAEIWWELKASCSKRSRFTNMTRGLSGLNQHLTGMEVALQSGYTLQCPEVMRKTLEQPLLKVADYCGRLLEVATKTLTSCTVCSCAYNLQAEERQLLMDEGKLALKLFDLALLEARKSAYYSAPPIDESVQTEGAEHASGSPDAEGHILKQVPAMVAPVHRRFMARLTGNFFMFSLRLYFVEAMLLVDADFRIHTSMHEIAGARLLNWIPKRMSKFQVMPPNPIFEPPPADRIKSSIDLSVIEEGDSSPPSTGTSPEAEAGATAEAAAAPGESSESSPQLSDTQCSHCKSSLRASSQSPAPDIRTRWWTVMKPNKAQVVKSAKVSMIMMLATVFGVHALPNDIHACWAPITVSFIIGNLQGGAFRLASLRIQGTAVGSIFGYLVVSELYNHKYILPLILAGWVSFSDYIRYSKTHGYSGLVSALTAAILMVGDFDGQDIKAFAMDRIAMTFIGVACFVLVETLLLPERAVVLVREELLQSLKRLRDCVAAIVAVYTSHEVCLKCRTSAVKDMQKLEQQITAGLVAQTSLNNEAVLEPDLWFVPHPGEVYTRVISIQKRMLDLLFFMVCSLQASTEDWSDEHMQKLLKPLRSSLTALEDEVLATVDSLQKLLEKTNKSWDWLPSPKTLLSAFRGGVPCAGDVERQRPGRRRRLGSVAEVFQPSRRASRALLALGHRRRSIGGTPIRLKTTMDRFEQTFESVLDELMAAHSKTVESGGGGDGNVVSNSVMLSISSLSFCLHSLLKETVDLEKAVWELLQAENPLSILDFWDEFGPASPLYRQQPEEDPLPPQRKNSWS</sequence>
<feature type="transmembrane region" description="Helical" evidence="8">
    <location>
        <begin position="92"/>
        <end position="109"/>
    </location>
</feature>
<dbReference type="PANTHER" id="PTHR30509">
    <property type="entry name" value="P-HYDROXYBENZOIC ACID EFFLUX PUMP SUBUNIT-RELATED"/>
    <property type="match status" value="1"/>
</dbReference>
<protein>
    <submittedName>
        <fullName evidence="10">Uncharacterized protein</fullName>
    </submittedName>
</protein>
<feature type="transmembrane region" description="Helical" evidence="8">
    <location>
        <begin position="12"/>
        <end position="33"/>
    </location>
</feature>
<evidence type="ECO:0000313" key="9">
    <source>
        <dbReference type="EMBL" id="BBM97440.1"/>
    </source>
</evidence>
<dbReference type="InterPro" id="IPR006726">
    <property type="entry name" value="PHBA_efflux_AaeB/fusaric-R"/>
</dbReference>
<evidence type="ECO:0000256" key="3">
    <source>
        <dbReference type="ARBA" id="ARBA00022475"/>
    </source>
</evidence>
<evidence type="ECO:0000256" key="7">
    <source>
        <dbReference type="SAM" id="MobiDB-lite"/>
    </source>
</evidence>
<dbReference type="Pfam" id="PF04632">
    <property type="entry name" value="FUSC"/>
    <property type="match status" value="1"/>
</dbReference>
<accession>A0A176VQS0</accession>
<keyword evidence="2" id="KW-0813">Transport</keyword>
<feature type="transmembrane region" description="Helical" evidence="8">
    <location>
        <begin position="146"/>
        <end position="165"/>
    </location>
</feature>
<reference evidence="10 11" key="1">
    <citation type="submission" date="2016-03" db="EMBL/GenBank/DDBJ databases">
        <title>Mechanisms controlling the formation of the plant cell surface in tip-growing cells are functionally conserved among land plants.</title>
        <authorList>
            <person name="Honkanen S."/>
            <person name="Jones V.A."/>
            <person name="Morieri G."/>
            <person name="Champion C."/>
            <person name="Hetherington A.J."/>
            <person name="Kelly S."/>
            <person name="Saint-Marcoux D."/>
            <person name="Proust H."/>
            <person name="Prescott H."/>
            <person name="Dolan L."/>
        </authorList>
    </citation>
    <scope>NUCLEOTIDE SEQUENCE [LARGE SCALE GENOMIC DNA]</scope>
    <source>
        <strain evidence="11">cv. Tak-1 and cv. Tak-2</strain>
        <tissue evidence="10">Whole gametophyte</tissue>
    </source>
</reference>
<feature type="transmembrane region" description="Helical" evidence="8">
    <location>
        <begin position="121"/>
        <end position="140"/>
    </location>
</feature>
<evidence type="ECO:0000313" key="11">
    <source>
        <dbReference type="Proteomes" id="UP000077202"/>
    </source>
</evidence>
<comment type="subcellular location">
    <subcellularLocation>
        <location evidence="1">Cell membrane</location>
        <topology evidence="1">Multi-pass membrane protein</topology>
    </subcellularLocation>
</comment>
<proteinExistence type="predicted"/>
<evidence type="ECO:0000256" key="4">
    <source>
        <dbReference type="ARBA" id="ARBA00022692"/>
    </source>
</evidence>
<dbReference type="GO" id="GO:0022857">
    <property type="term" value="F:transmembrane transporter activity"/>
    <property type="evidence" value="ECO:0007669"/>
    <property type="project" value="InterPro"/>
</dbReference>
<dbReference type="PANTHER" id="PTHR30509:SF9">
    <property type="entry name" value="MULTIDRUG RESISTANCE PROTEIN MDTO"/>
    <property type="match status" value="1"/>
</dbReference>
<keyword evidence="5 8" id="KW-1133">Transmembrane helix</keyword>
<keyword evidence="4 8" id="KW-0812">Transmembrane</keyword>
<evidence type="ECO:0000313" key="12">
    <source>
        <dbReference type="Proteomes" id="UP001162541"/>
    </source>
</evidence>
<evidence type="ECO:0000256" key="2">
    <source>
        <dbReference type="ARBA" id="ARBA00022448"/>
    </source>
</evidence>
<dbReference type="Proteomes" id="UP001162541">
    <property type="component" value="Chromosome 1"/>
</dbReference>
<feature type="compositionally biased region" description="Polar residues" evidence="7">
    <location>
        <begin position="506"/>
        <end position="526"/>
    </location>
</feature>
<evidence type="ECO:0000256" key="6">
    <source>
        <dbReference type="ARBA" id="ARBA00023136"/>
    </source>
</evidence>
<organism evidence="10 11">
    <name type="scientific">Marchantia polymorpha subsp. ruderalis</name>
    <dbReference type="NCBI Taxonomy" id="1480154"/>
    <lineage>
        <taxon>Eukaryota</taxon>
        <taxon>Viridiplantae</taxon>
        <taxon>Streptophyta</taxon>
        <taxon>Embryophyta</taxon>
        <taxon>Marchantiophyta</taxon>
        <taxon>Marchantiopsida</taxon>
        <taxon>Marchantiidae</taxon>
        <taxon>Marchantiales</taxon>
        <taxon>Marchantiaceae</taxon>
        <taxon>Marchantia</taxon>
    </lineage>
</organism>
<evidence type="ECO:0000313" key="10">
    <source>
        <dbReference type="EMBL" id="OAE23258.1"/>
    </source>
</evidence>
<dbReference type="EMBL" id="AP019866">
    <property type="protein sequence ID" value="BBM97440.1"/>
    <property type="molecule type" value="Genomic_DNA"/>
</dbReference>
<reference evidence="12" key="3">
    <citation type="journal article" date="2020" name="Curr. Biol.">
        <title>Chromatin organization in early land plants reveals an ancestral association between H3K27me3, transposons, and constitutive heterochromatin.</title>
        <authorList>
            <person name="Montgomery S.A."/>
            <person name="Tanizawa Y."/>
            <person name="Galik B."/>
            <person name="Wang N."/>
            <person name="Ito T."/>
            <person name="Mochizuki T."/>
            <person name="Akimcheva S."/>
            <person name="Bowman J.L."/>
            <person name="Cognat V."/>
            <person name="Marechal-Drouard L."/>
            <person name="Ekker H."/>
            <person name="Hong S.F."/>
            <person name="Kohchi T."/>
            <person name="Lin S.S."/>
            <person name="Liu L.D."/>
            <person name="Nakamura Y."/>
            <person name="Valeeva L.R."/>
            <person name="Shakirov E.V."/>
            <person name="Shippen D.E."/>
            <person name="Wei W.L."/>
            <person name="Yagura M."/>
            <person name="Yamaoka S."/>
            <person name="Yamato K.T."/>
            <person name="Liu C."/>
            <person name="Berger F."/>
        </authorList>
    </citation>
    <scope>NUCLEOTIDE SEQUENCE [LARGE SCALE GENOMIC DNA]</scope>
    <source>
        <strain evidence="12">Tak-1</strain>
    </source>
</reference>
<keyword evidence="6 8" id="KW-0472">Membrane</keyword>
<evidence type="ECO:0000256" key="1">
    <source>
        <dbReference type="ARBA" id="ARBA00004651"/>
    </source>
</evidence>
<gene>
    <name evidence="10" type="ORF">AXG93_620s1250</name>
    <name evidence="9" type="ORF">Mp_1g05720</name>
</gene>
<feature type="transmembrane region" description="Helical" evidence="8">
    <location>
        <begin position="65"/>
        <end position="86"/>
    </location>
</feature>
<evidence type="ECO:0000256" key="5">
    <source>
        <dbReference type="ARBA" id="ARBA00022989"/>
    </source>
</evidence>
<keyword evidence="11" id="KW-1185">Reference proteome</keyword>
<name>A0A176VQS0_MARPO</name>
<dbReference type="EMBL" id="LVLJ01002901">
    <property type="protein sequence ID" value="OAE23258.1"/>
    <property type="molecule type" value="Genomic_DNA"/>
</dbReference>
<dbReference type="AlphaFoldDB" id="A0A176VQS0"/>